<protein>
    <submittedName>
        <fullName evidence="1">Uncharacterized protein</fullName>
    </submittedName>
</protein>
<evidence type="ECO:0000313" key="2">
    <source>
        <dbReference type="Proteomes" id="UP000323632"/>
    </source>
</evidence>
<dbReference type="Proteomes" id="UP000323632">
    <property type="component" value="Unassembled WGS sequence"/>
</dbReference>
<dbReference type="AlphaFoldDB" id="A0A5M6CGW3"/>
<dbReference type="EMBL" id="VWSH01000003">
    <property type="protein sequence ID" value="KAA5533152.1"/>
    <property type="molecule type" value="Genomic_DNA"/>
</dbReference>
<keyword evidence="2" id="KW-1185">Reference proteome</keyword>
<evidence type="ECO:0000313" key="1">
    <source>
        <dbReference type="EMBL" id="KAA5533152.1"/>
    </source>
</evidence>
<proteinExistence type="predicted"/>
<reference evidence="1 2" key="1">
    <citation type="submission" date="2019-09" db="EMBL/GenBank/DDBJ databases">
        <title>Genome sequence and assembly of Taibaiella sp.</title>
        <authorList>
            <person name="Chhetri G."/>
        </authorList>
    </citation>
    <scope>NUCLEOTIDE SEQUENCE [LARGE SCALE GENOMIC DNA]</scope>
    <source>
        <strain evidence="1 2">KVB11</strain>
    </source>
</reference>
<dbReference type="RefSeq" id="WP_150032900.1">
    <property type="nucleotide sequence ID" value="NZ_VWSH01000003.1"/>
</dbReference>
<comment type="caution">
    <text evidence="1">The sequence shown here is derived from an EMBL/GenBank/DDBJ whole genome shotgun (WGS) entry which is preliminary data.</text>
</comment>
<accession>A0A5M6CGW3</accession>
<organism evidence="1 2">
    <name type="scientific">Taibaiella lutea</name>
    <dbReference type="NCBI Taxonomy" id="2608001"/>
    <lineage>
        <taxon>Bacteria</taxon>
        <taxon>Pseudomonadati</taxon>
        <taxon>Bacteroidota</taxon>
        <taxon>Chitinophagia</taxon>
        <taxon>Chitinophagales</taxon>
        <taxon>Chitinophagaceae</taxon>
        <taxon>Taibaiella</taxon>
    </lineage>
</organism>
<sequence>MNCALMRLVIVIFFIGILSSCKDKEREMLLQEINKRLEQQNFSTANRNHLLRNFFISMEYKDYRLIKVSYLKRDAKDFFKITDAFLSEIANSKKPNIKPDKQLLYKNYTLFIQACQHFKKRIIDSSDVNLPKININGFMNLDEKQFNQKYVGNKNLKDANAVLSLLEADVLMNESAFLESVIFQLEPISPCGDSQLRAIATPGNSLYKKGDKLKIISLLVQYLKHGNMYAVINRQKIEPKDGIFEYSRIITESPGTYKVPIEITINENDRQEVYPAEVTYRVE</sequence>
<gene>
    <name evidence="1" type="ORF">F0919_11420</name>
</gene>
<dbReference type="PROSITE" id="PS51257">
    <property type="entry name" value="PROKAR_LIPOPROTEIN"/>
    <property type="match status" value="1"/>
</dbReference>
<name>A0A5M6CGW3_9BACT</name>